<feature type="domain" description="ABC transmembrane type-1" evidence="15">
    <location>
        <begin position="335"/>
        <end position="599"/>
    </location>
</feature>
<dbReference type="PROSITE" id="PS50893">
    <property type="entry name" value="ABC_TRANSPORTER_2"/>
    <property type="match status" value="2"/>
</dbReference>
<feature type="domain" description="ABC transporter" evidence="14">
    <location>
        <begin position="1391"/>
        <end position="1625"/>
    </location>
</feature>
<feature type="domain" description="ABC transmembrane type-1" evidence="15">
    <location>
        <begin position="1065"/>
        <end position="1355"/>
    </location>
</feature>
<dbReference type="PANTHER" id="PTHR24223:SF443">
    <property type="entry name" value="MULTIDRUG-RESISTANCE LIKE PROTEIN 1, ISOFORM I"/>
    <property type="match status" value="1"/>
</dbReference>
<keyword evidence="10 13" id="KW-0472">Membrane</keyword>
<dbReference type="FunFam" id="3.40.50.300:FF:000074">
    <property type="entry name" value="Multidrug resistance-associated protein 5 isoform 1"/>
    <property type="match status" value="1"/>
</dbReference>
<dbReference type="EMBL" id="JBJQND010000003">
    <property type="protein sequence ID" value="KAL3882085.1"/>
    <property type="molecule type" value="Genomic_DNA"/>
</dbReference>
<dbReference type="FunFam" id="1.20.1560.10:FF:000020">
    <property type="entry name" value="ABC metal ion transporter"/>
    <property type="match status" value="1"/>
</dbReference>
<dbReference type="Pfam" id="PF00005">
    <property type="entry name" value="ABC_tran"/>
    <property type="match status" value="2"/>
</dbReference>
<evidence type="ECO:0000259" key="15">
    <source>
        <dbReference type="PROSITE" id="PS50929"/>
    </source>
</evidence>
<dbReference type="GO" id="GO:0005774">
    <property type="term" value="C:vacuolar membrane"/>
    <property type="evidence" value="ECO:0007669"/>
    <property type="project" value="UniProtKB-SubCell"/>
</dbReference>
<evidence type="ECO:0000256" key="10">
    <source>
        <dbReference type="ARBA" id="ARBA00023136"/>
    </source>
</evidence>
<dbReference type="Proteomes" id="UP001634394">
    <property type="component" value="Unassembled WGS sequence"/>
</dbReference>
<dbReference type="CDD" id="cd03244">
    <property type="entry name" value="ABCC_MRP_domain2"/>
    <property type="match status" value="1"/>
</dbReference>
<feature type="transmembrane region" description="Helical" evidence="13">
    <location>
        <begin position="1113"/>
        <end position="1135"/>
    </location>
</feature>
<dbReference type="PROSITE" id="PS00211">
    <property type="entry name" value="ABC_TRANSPORTER_1"/>
    <property type="match status" value="2"/>
</dbReference>
<keyword evidence="9 13" id="KW-1133">Transmembrane helix</keyword>
<dbReference type="GO" id="GO:0000323">
    <property type="term" value="C:lytic vacuole"/>
    <property type="evidence" value="ECO:0007669"/>
    <property type="project" value="UniProtKB-ARBA"/>
</dbReference>
<evidence type="ECO:0000256" key="9">
    <source>
        <dbReference type="ARBA" id="ARBA00022989"/>
    </source>
</evidence>
<feature type="transmembrane region" description="Helical" evidence="13">
    <location>
        <begin position="533"/>
        <end position="561"/>
    </location>
</feature>
<evidence type="ECO:0000259" key="14">
    <source>
        <dbReference type="PROSITE" id="PS50893"/>
    </source>
</evidence>
<organism evidence="16 17">
    <name type="scientific">Sinanodonta woodiana</name>
    <name type="common">Chinese pond mussel</name>
    <name type="synonym">Anodonta woodiana</name>
    <dbReference type="NCBI Taxonomy" id="1069815"/>
    <lineage>
        <taxon>Eukaryota</taxon>
        <taxon>Metazoa</taxon>
        <taxon>Spiralia</taxon>
        <taxon>Lophotrochozoa</taxon>
        <taxon>Mollusca</taxon>
        <taxon>Bivalvia</taxon>
        <taxon>Autobranchia</taxon>
        <taxon>Heteroconchia</taxon>
        <taxon>Palaeoheterodonta</taxon>
        <taxon>Unionida</taxon>
        <taxon>Unionoidea</taxon>
        <taxon>Unionidae</taxon>
        <taxon>Unioninae</taxon>
        <taxon>Sinanodonta</taxon>
    </lineage>
</organism>
<dbReference type="EC" id="7.6.2.3" evidence="11"/>
<feature type="transmembrane region" description="Helical" evidence="13">
    <location>
        <begin position="1298"/>
        <end position="1319"/>
    </location>
</feature>
<comment type="similarity">
    <text evidence="2">Belongs to the ABC transporter superfamily. ABCC family. Conjugate transporter (TC 3.A.1.208) subfamily.</text>
</comment>
<dbReference type="GO" id="GO:0015431">
    <property type="term" value="F:ABC-type glutathione S-conjugate transporter activity"/>
    <property type="evidence" value="ECO:0007669"/>
    <property type="project" value="UniProtKB-EC"/>
</dbReference>
<dbReference type="GO" id="GO:0005524">
    <property type="term" value="F:ATP binding"/>
    <property type="evidence" value="ECO:0007669"/>
    <property type="project" value="UniProtKB-KW"/>
</dbReference>
<keyword evidence="4" id="KW-0926">Vacuole</keyword>
<evidence type="ECO:0000256" key="7">
    <source>
        <dbReference type="ARBA" id="ARBA00022741"/>
    </source>
</evidence>
<dbReference type="FunFam" id="3.40.50.300:FF:000293">
    <property type="entry name" value="ATP binding cassette subfamily C member 1"/>
    <property type="match status" value="1"/>
</dbReference>
<evidence type="ECO:0000313" key="17">
    <source>
        <dbReference type="Proteomes" id="UP001634394"/>
    </source>
</evidence>
<dbReference type="Pfam" id="PF24357">
    <property type="entry name" value="TMD0_ABC"/>
    <property type="match status" value="1"/>
</dbReference>
<sequence length="1640" mass="184986">NSNLTWGPNNTWPQFTECFQKTVLVWIPCAWLWIASPFYIIHLISKENSSTTCFTWKYIVRQILALIHVILCVVEIFSEALNLNSSSEENIIVQAFLVGPLIEGLTLSLAIICTELVRRKSMISSGVLFIYWTMTALLKIIPFYTKIILQEYYENPQRFSLFLVSCSLTFCQVSLHSFADHQLLHDEESLKSVCPEVLASFLSRISFWWMNGLIWKGFKKPLTVDDVYALHPHIQSSRVVPRFNNTWLKEVNTFLSSIKLIAKRSKQAKSDCVSSLNAECTIPLCDQSRSHVSYSEGKQIRISLLKVLTKTFGWELFRSQLLKIPSTISNFGHILLLKLLIDFAEDYSLMTWKGYVIVVGFFFNITFETLVYQQLCYITTTVALRFKTALISAVFTKSLTITNKARTEYTVGEIVNLMSVDVERIFSLIYFFWGLWASPVEVIIALSLLYVTVGPPMLAGLAVLILLIPLNAIITRKIHKQEDKQMKYKDERVKLITEILNGIKILKLYAWEMSFRDKVKVIRDKELRILMKTYILSAFMTFSWNAAPFVVGLATFATYVFTNEEHIIYPETAFVSLSLFNILRSSMNIAPTMVNNFIKAKVSLERLDKFLNSPDLVENFNVEIPKTAPGEHNSIVIDDGTFTWDLDRQHCLSSINLKIPQGSLIAVVGQVGSGKSSLLSAMLGEMEKINGKVSVKGSTAYVSQQAWIQNATLRNNILFGKQYDSHRYWEVIDACALSHDLEVLPARDATEIGEKGINLSGGQKQRVSLARAIYFDSDIYLLDDPLSAVDSHVGRHIFDKVISDGGLLKGKTRVLVTHGVHWLPEVDFIVVMSGGTISEIGSYEELMEHDGAFAQFLRTYLNSADDNDDENLEFRRQTLEKLCSIQSDHSHGQNMVKAVDLVLNSLARKSDSDNASIKVTHAKSTVRRPRETVSLHAEGTPYSEPRMSQTEEPINEGFTEYFSRESSRTLSTTPTEIKNLSSGEYGRLKRSLSDGSSKFGSTSAKLHGQELSMEKICRHTISRESSVFYEPAEEKLIEEENLETGTVKATVLKTYAKSMGIFVTVLIFLLFGLYNVMAMYSSVWLAKWTSDFDLQNLELLPGNSSERIHKNQYYVGVYGVLGFLQVALILLYAAAAIKGRINASTCLHQRLLTNVMRCPMEFFDRTPVGRVVNRFAKDTDDIDKEIPWRFESWLECVYWCIGAVIVISYNTPMYLTVIFPLGCLYFLGQRFYIPTSRQLRRLQSNTRSLIISHFSETISGAAMIRAFGVQNDFKRESELRVDTNHKIQYSANSSNRWLAIRLELLGAVVVVAAVIFAVLGRDALNGAIVGLSISYAVQFTDYFNWYVRMTSELETSAISVERVLEYTERQTEAPLVTEVRPPPSWPTEGKVELVSYSTRYREGLDLILKDITVSVEPGEKVGLVGRTGAGKSSLTLALFRLIEPAGGQILVDGVDVSKIGLHDLRAKLTILPQEPVLFSGSLRMNLDPHDEHTDSTIWLALEQAHLKSFVESLPSKLDYECGEGGHTLSVGQRQLVCLARSLLKKSKVLVLDEATAAVDMETDDLIQQIIRREFADCTVLTIAHRLNTVMDYDRILVLDRGGVKEFDSPGSLLSRTDSLFYQMAKDAGIVSGTKLYQNQD</sequence>
<dbReference type="FunFam" id="1.20.1560.10:FF:000001">
    <property type="entry name" value="ATP-binding cassette subfamily C member 1"/>
    <property type="match status" value="1"/>
</dbReference>
<dbReference type="InterPro" id="IPR011527">
    <property type="entry name" value="ABC1_TM_dom"/>
</dbReference>
<evidence type="ECO:0000256" key="5">
    <source>
        <dbReference type="ARBA" id="ARBA00022692"/>
    </source>
</evidence>
<gene>
    <name evidence="16" type="ORF">ACJMK2_028457</name>
</gene>
<feature type="transmembrane region" description="Helical" evidence="13">
    <location>
        <begin position="1215"/>
        <end position="1233"/>
    </location>
</feature>
<dbReference type="CDD" id="cd03250">
    <property type="entry name" value="ABCC_MRP_domain1"/>
    <property type="match status" value="1"/>
</dbReference>
<evidence type="ECO:0000256" key="6">
    <source>
        <dbReference type="ARBA" id="ARBA00022737"/>
    </source>
</evidence>
<proteinExistence type="inferred from homology"/>
<dbReference type="InterPro" id="IPR036640">
    <property type="entry name" value="ABC1_TM_sf"/>
</dbReference>
<evidence type="ECO:0000256" key="4">
    <source>
        <dbReference type="ARBA" id="ARBA00022554"/>
    </source>
</evidence>
<dbReference type="Gene3D" id="3.40.50.300">
    <property type="entry name" value="P-loop containing nucleotide triphosphate hydrolases"/>
    <property type="match status" value="2"/>
</dbReference>
<reference evidence="16 17" key="1">
    <citation type="submission" date="2024-11" db="EMBL/GenBank/DDBJ databases">
        <title>Chromosome-level genome assembly of the freshwater bivalve Anodonta woodiana.</title>
        <authorList>
            <person name="Chen X."/>
        </authorList>
    </citation>
    <scope>NUCLEOTIDE SEQUENCE [LARGE SCALE GENOMIC DNA]</scope>
    <source>
        <strain evidence="16">MN2024</strain>
        <tissue evidence="16">Gills</tissue>
    </source>
</reference>
<feature type="transmembrane region" description="Helical" evidence="13">
    <location>
        <begin position="23"/>
        <end position="42"/>
    </location>
</feature>
<keyword evidence="5 13" id="KW-0812">Transmembrane</keyword>
<evidence type="ECO:0000313" key="16">
    <source>
        <dbReference type="EMBL" id="KAL3882085.1"/>
    </source>
</evidence>
<dbReference type="Pfam" id="PF00664">
    <property type="entry name" value="ABC_membrane"/>
    <property type="match status" value="2"/>
</dbReference>
<accession>A0ABD3XB16</accession>
<dbReference type="SUPFAM" id="SSF90123">
    <property type="entry name" value="ABC transporter transmembrane region"/>
    <property type="match status" value="2"/>
</dbReference>
<feature type="transmembrane region" description="Helical" evidence="13">
    <location>
        <begin position="126"/>
        <end position="147"/>
    </location>
</feature>
<feature type="transmembrane region" description="Helical" evidence="13">
    <location>
        <begin position="91"/>
        <end position="114"/>
    </location>
</feature>
<keyword evidence="6" id="KW-0677">Repeat</keyword>
<dbReference type="SMART" id="SM00382">
    <property type="entry name" value="AAA"/>
    <property type="match status" value="2"/>
</dbReference>
<dbReference type="InterPro" id="IPR050173">
    <property type="entry name" value="ABC_transporter_C-like"/>
</dbReference>
<evidence type="ECO:0000256" key="8">
    <source>
        <dbReference type="ARBA" id="ARBA00022840"/>
    </source>
</evidence>
<evidence type="ECO:0000256" key="3">
    <source>
        <dbReference type="ARBA" id="ARBA00022448"/>
    </source>
</evidence>
<dbReference type="InterPro" id="IPR003593">
    <property type="entry name" value="AAA+_ATPase"/>
</dbReference>
<dbReference type="Gene3D" id="1.20.1560.10">
    <property type="entry name" value="ABC transporter type 1, transmembrane domain"/>
    <property type="match status" value="2"/>
</dbReference>
<dbReference type="InterPro" id="IPR017871">
    <property type="entry name" value="ABC_transporter-like_CS"/>
</dbReference>
<evidence type="ECO:0000256" key="12">
    <source>
        <dbReference type="ARBA" id="ARBA00047523"/>
    </source>
</evidence>
<dbReference type="PANTHER" id="PTHR24223">
    <property type="entry name" value="ATP-BINDING CASSETTE SUB-FAMILY C"/>
    <property type="match status" value="1"/>
</dbReference>
<evidence type="ECO:0000256" key="11">
    <source>
        <dbReference type="ARBA" id="ARBA00024220"/>
    </source>
</evidence>
<evidence type="ECO:0000256" key="1">
    <source>
        <dbReference type="ARBA" id="ARBA00004128"/>
    </source>
</evidence>
<dbReference type="PROSITE" id="PS50929">
    <property type="entry name" value="ABC_TM1F"/>
    <property type="match status" value="2"/>
</dbReference>
<feature type="transmembrane region" description="Helical" evidence="13">
    <location>
        <begin position="63"/>
        <end position="85"/>
    </location>
</feature>
<keyword evidence="7" id="KW-0547">Nucleotide-binding</keyword>
<feature type="transmembrane region" description="Helical" evidence="13">
    <location>
        <begin position="1061"/>
        <end position="1086"/>
    </location>
</feature>
<dbReference type="CDD" id="cd18595">
    <property type="entry name" value="ABC_6TM_MRP1_2_3_6_D1_like"/>
    <property type="match status" value="1"/>
</dbReference>
<protein>
    <recommendedName>
        <fullName evidence="11">ABC-type glutathione-S-conjugate transporter</fullName>
        <ecNumber evidence="11">7.6.2.3</ecNumber>
    </recommendedName>
</protein>
<feature type="transmembrane region" description="Helical" evidence="13">
    <location>
        <begin position="457"/>
        <end position="474"/>
    </location>
</feature>
<keyword evidence="3" id="KW-0813">Transport</keyword>
<feature type="domain" description="ABC transporter" evidence="14">
    <location>
        <begin position="635"/>
        <end position="859"/>
    </location>
</feature>
<dbReference type="InterPro" id="IPR027417">
    <property type="entry name" value="P-loop_NTPase"/>
</dbReference>
<keyword evidence="17" id="KW-1185">Reference proteome</keyword>
<feature type="non-terminal residue" evidence="16">
    <location>
        <position position="1"/>
    </location>
</feature>
<dbReference type="SUPFAM" id="SSF52540">
    <property type="entry name" value="P-loop containing nucleoside triphosphate hydrolases"/>
    <property type="match status" value="2"/>
</dbReference>
<keyword evidence="8" id="KW-0067">ATP-binding</keyword>
<feature type="transmembrane region" description="Helical" evidence="13">
    <location>
        <begin position="428"/>
        <end position="451"/>
    </location>
</feature>
<evidence type="ECO:0000256" key="2">
    <source>
        <dbReference type="ARBA" id="ARBA00009726"/>
    </source>
</evidence>
<dbReference type="InterPro" id="IPR003439">
    <property type="entry name" value="ABC_transporter-like_ATP-bd"/>
</dbReference>
<dbReference type="InterPro" id="IPR056227">
    <property type="entry name" value="TMD0_ABC"/>
</dbReference>
<comment type="subcellular location">
    <subcellularLocation>
        <location evidence="1">Vacuole membrane</location>
        <topology evidence="1">Multi-pass membrane protein</topology>
    </subcellularLocation>
</comment>
<dbReference type="CDD" id="cd18603">
    <property type="entry name" value="ABC_6TM_MRP1_2_3_6_D2_like"/>
    <property type="match status" value="1"/>
</dbReference>
<comment type="caution">
    <text evidence="16">The sequence shown here is derived from an EMBL/GenBank/DDBJ whole genome shotgun (WGS) entry which is preliminary data.</text>
</comment>
<name>A0ABD3XB16_SINWO</name>
<comment type="catalytic activity">
    <reaction evidence="12">
        <text>leukotriene C4(in) + ATP + H2O = leukotriene C4(out) + ADP + phosphate + H(+)</text>
        <dbReference type="Rhea" id="RHEA:38963"/>
        <dbReference type="ChEBI" id="CHEBI:15377"/>
        <dbReference type="ChEBI" id="CHEBI:15378"/>
        <dbReference type="ChEBI" id="CHEBI:30616"/>
        <dbReference type="ChEBI" id="CHEBI:43474"/>
        <dbReference type="ChEBI" id="CHEBI:57973"/>
        <dbReference type="ChEBI" id="CHEBI:456216"/>
    </reaction>
    <physiologicalReaction direction="left-to-right" evidence="12">
        <dbReference type="Rhea" id="RHEA:38964"/>
    </physiologicalReaction>
</comment>
<evidence type="ECO:0000256" key="13">
    <source>
        <dbReference type="SAM" id="Phobius"/>
    </source>
</evidence>